<evidence type="ECO:0000256" key="2">
    <source>
        <dbReference type="SAM" id="MobiDB-lite"/>
    </source>
</evidence>
<dbReference type="RefSeq" id="WP_003980603.1">
    <property type="nucleotide sequence ID" value="NZ_CP043497.1"/>
</dbReference>
<evidence type="ECO:0000313" key="5">
    <source>
        <dbReference type="Proteomes" id="UP000829494"/>
    </source>
</evidence>
<protein>
    <recommendedName>
        <fullName evidence="3">GAF domain-containing protein</fullName>
    </recommendedName>
</protein>
<dbReference type="InterPro" id="IPR029016">
    <property type="entry name" value="GAF-like_dom_sf"/>
</dbReference>
<accession>A0ABY3Z4I8</accession>
<evidence type="ECO:0000259" key="3">
    <source>
        <dbReference type="Pfam" id="PF01590"/>
    </source>
</evidence>
<name>A0ABY3Z4I8_STRRM</name>
<dbReference type="EMBL" id="CP094298">
    <property type="protein sequence ID" value="UNZ04688.1"/>
    <property type="molecule type" value="Genomic_DNA"/>
</dbReference>
<reference evidence="4 5" key="1">
    <citation type="submission" date="2022-03" db="EMBL/GenBank/DDBJ databases">
        <title>Complete genome of Streptomyces rimosus ssp. rimosus R7 (=ATCC 10970).</title>
        <authorList>
            <person name="Beganovic S."/>
            <person name="Ruckert C."/>
            <person name="Busche T."/>
            <person name="Kalinowski J."/>
            <person name="Wittmann C."/>
        </authorList>
    </citation>
    <scope>NUCLEOTIDE SEQUENCE [LARGE SCALE GENOMIC DNA]</scope>
    <source>
        <strain evidence="4 5">R7</strain>
    </source>
</reference>
<sequence length="307" mass="33337">MTGEVGFELGADARLESGFQRGVVLCMAAQKAQARARQMKEQALRMRQQAQETRQQAQETRRWAEQVRKQTRQMRQRDQQMPPADRAPELSTVLGDFDLCAPPLQACAHGLGLDGLSILLACGASSLDPEAVHCWGPAARPLEDLQRVQGQGPGRDAVRTARMVLVPDVADLTTSRWPGLPACIEALGVRAVFAFPLLVEELAIGALIGHRKTPGPMEPGQLHHALGLADVIALAAADSADWLFSLENLPFAHLHQATGTLTERLDMTSELAILRLRAHAFGHSRTLLGTALAVLQGRISPEEINSR</sequence>
<evidence type="ECO:0000313" key="4">
    <source>
        <dbReference type="EMBL" id="UNZ04688.1"/>
    </source>
</evidence>
<dbReference type="SUPFAM" id="SSF55781">
    <property type="entry name" value="GAF domain-like"/>
    <property type="match status" value="1"/>
</dbReference>
<dbReference type="GeneID" id="66856209"/>
<feature type="coiled-coil region" evidence="1">
    <location>
        <begin position="29"/>
        <end position="67"/>
    </location>
</feature>
<feature type="domain" description="GAF" evidence="3">
    <location>
        <begin position="102"/>
        <end position="235"/>
    </location>
</feature>
<dbReference type="InterPro" id="IPR003018">
    <property type="entry name" value="GAF"/>
</dbReference>
<organism evidence="4 5">
    <name type="scientific">Streptomyces rimosus subsp. rimosus</name>
    <dbReference type="NCBI Taxonomy" id="132474"/>
    <lineage>
        <taxon>Bacteria</taxon>
        <taxon>Bacillati</taxon>
        <taxon>Actinomycetota</taxon>
        <taxon>Actinomycetes</taxon>
        <taxon>Kitasatosporales</taxon>
        <taxon>Streptomycetaceae</taxon>
        <taxon>Streptomyces</taxon>
    </lineage>
</organism>
<gene>
    <name evidence="4" type="ORF">SRIMR7_21270</name>
</gene>
<proteinExistence type="predicted"/>
<evidence type="ECO:0000256" key="1">
    <source>
        <dbReference type="SAM" id="Coils"/>
    </source>
</evidence>
<dbReference type="Gene3D" id="3.30.450.40">
    <property type="match status" value="1"/>
</dbReference>
<dbReference type="Proteomes" id="UP000829494">
    <property type="component" value="Chromosome"/>
</dbReference>
<keyword evidence="5" id="KW-1185">Reference proteome</keyword>
<dbReference type="Pfam" id="PF01590">
    <property type="entry name" value="GAF"/>
    <property type="match status" value="1"/>
</dbReference>
<keyword evidence="1" id="KW-0175">Coiled coil</keyword>
<feature type="region of interest" description="Disordered" evidence="2">
    <location>
        <begin position="68"/>
        <end position="88"/>
    </location>
</feature>